<protein>
    <recommendedName>
        <fullName evidence="4">2-dehydropantoate 2-reductase</fullName>
        <ecNumber evidence="4">1.1.1.169</ecNumber>
    </recommendedName>
    <alternativeName>
        <fullName evidence="4">Ketopantoate reductase</fullName>
    </alternativeName>
</protein>
<evidence type="ECO:0000259" key="5">
    <source>
        <dbReference type="Pfam" id="PF02558"/>
    </source>
</evidence>
<comment type="catalytic activity">
    <reaction evidence="4">
        <text>(R)-pantoate + NADP(+) = 2-dehydropantoate + NADPH + H(+)</text>
        <dbReference type="Rhea" id="RHEA:16233"/>
        <dbReference type="ChEBI" id="CHEBI:11561"/>
        <dbReference type="ChEBI" id="CHEBI:15378"/>
        <dbReference type="ChEBI" id="CHEBI:15980"/>
        <dbReference type="ChEBI" id="CHEBI:57783"/>
        <dbReference type="ChEBI" id="CHEBI:58349"/>
        <dbReference type="EC" id="1.1.1.169"/>
    </reaction>
</comment>
<accession>U4KUV6</accession>
<keyword evidence="3 4" id="KW-0560">Oxidoreductase</keyword>
<evidence type="ECO:0000256" key="1">
    <source>
        <dbReference type="ARBA" id="ARBA00007870"/>
    </source>
</evidence>
<dbReference type="Gene3D" id="3.40.50.720">
    <property type="entry name" value="NAD(P)-binding Rossmann-like Domain"/>
    <property type="match status" value="1"/>
</dbReference>
<dbReference type="InterPro" id="IPR013328">
    <property type="entry name" value="6PGD_dom2"/>
</dbReference>
<dbReference type="AlphaFoldDB" id="U4KUV6"/>
<dbReference type="GO" id="GO:0015940">
    <property type="term" value="P:pantothenate biosynthetic process"/>
    <property type="evidence" value="ECO:0007669"/>
    <property type="project" value="InterPro"/>
</dbReference>
<dbReference type="Gene3D" id="1.10.1040.10">
    <property type="entry name" value="N-(1-d-carboxylethyl)-l-norvaline Dehydrogenase, domain 2"/>
    <property type="match status" value="1"/>
</dbReference>
<dbReference type="InterPro" id="IPR003710">
    <property type="entry name" value="ApbA"/>
</dbReference>
<dbReference type="OrthoDB" id="3609at2759"/>
<dbReference type="GO" id="GO:0008677">
    <property type="term" value="F:2-dehydropantoate 2-reductase activity"/>
    <property type="evidence" value="ECO:0007669"/>
    <property type="project" value="UniProtKB-EC"/>
</dbReference>
<dbReference type="GO" id="GO:0005737">
    <property type="term" value="C:cytoplasm"/>
    <property type="evidence" value="ECO:0007669"/>
    <property type="project" value="TreeGrafter"/>
</dbReference>
<gene>
    <name evidence="7" type="ORF">PCON_04790</name>
</gene>
<organism evidence="7 8">
    <name type="scientific">Pyronema omphalodes (strain CBS 100304)</name>
    <name type="common">Pyronema confluens</name>
    <dbReference type="NCBI Taxonomy" id="1076935"/>
    <lineage>
        <taxon>Eukaryota</taxon>
        <taxon>Fungi</taxon>
        <taxon>Dikarya</taxon>
        <taxon>Ascomycota</taxon>
        <taxon>Pezizomycotina</taxon>
        <taxon>Pezizomycetes</taxon>
        <taxon>Pezizales</taxon>
        <taxon>Pyronemataceae</taxon>
        <taxon>Pyronema</taxon>
    </lineage>
</organism>
<dbReference type="STRING" id="1076935.U4KUV6"/>
<evidence type="ECO:0000259" key="6">
    <source>
        <dbReference type="Pfam" id="PF08546"/>
    </source>
</evidence>
<reference evidence="7 8" key="1">
    <citation type="journal article" date="2013" name="PLoS Genet.">
        <title>The genome and development-dependent transcriptomes of Pyronema confluens: a window into fungal evolution.</title>
        <authorList>
            <person name="Traeger S."/>
            <person name="Altegoer F."/>
            <person name="Freitag M."/>
            <person name="Gabaldon T."/>
            <person name="Kempken F."/>
            <person name="Kumar A."/>
            <person name="Marcet-Houben M."/>
            <person name="Poggeler S."/>
            <person name="Stajich J.E."/>
            <person name="Nowrousian M."/>
        </authorList>
    </citation>
    <scope>NUCLEOTIDE SEQUENCE [LARGE SCALE GENOMIC DNA]</scope>
    <source>
        <strain evidence="8">CBS 100304</strain>
        <tissue evidence="7">Vegetative mycelium</tissue>
    </source>
</reference>
<dbReference type="FunFam" id="1.10.1040.10:FF:000017">
    <property type="entry name" value="2-dehydropantoate 2-reductase"/>
    <property type="match status" value="1"/>
</dbReference>
<comment type="similarity">
    <text evidence="1 4">Belongs to the ketopantoate reductase family.</text>
</comment>
<dbReference type="InterPro" id="IPR051402">
    <property type="entry name" value="KPR-Related"/>
</dbReference>
<name>U4KUV6_PYROM</name>
<sequence>MYNTVRPHMMEARPTNHIIMDLDRELNILFLGGGSIGAIYASCLSRFNCRITIAVRSTYPIVSSRGYNITSSVFGNHTFKPARVISGPSDLSPSEVFDYIIITTKATPGHIPLIGYPVSPNTTLILIQNGIGVEAPYLEAYPQNALITGVAYIIASQPSPGDILQTGENMHLLFGHYPGREIDDPIHHPLIERFNASGCTTTLKGDIQLERWRKLLFNGCFATVCAATGLNTGPAIKHAGALIRELGHEIAAVAKAEGYIITAEEVEGFFDGMWHLDMAPSMLQDCRKRIDMETEVLCGNMVKIAEKHGVEVHRMRTMYMILEGINIRFRLEREKERAEKL</sequence>
<keyword evidence="8" id="KW-1185">Reference proteome</keyword>
<evidence type="ECO:0000256" key="4">
    <source>
        <dbReference type="RuleBase" id="RU362068"/>
    </source>
</evidence>
<evidence type="ECO:0000256" key="3">
    <source>
        <dbReference type="ARBA" id="ARBA00023002"/>
    </source>
</evidence>
<dbReference type="OMA" id="YILICCK"/>
<dbReference type="Proteomes" id="UP000018144">
    <property type="component" value="Unassembled WGS sequence"/>
</dbReference>
<evidence type="ECO:0000313" key="7">
    <source>
        <dbReference type="EMBL" id="CCX05203.1"/>
    </source>
</evidence>
<evidence type="ECO:0000256" key="2">
    <source>
        <dbReference type="ARBA" id="ARBA00022857"/>
    </source>
</evidence>
<dbReference type="NCBIfam" id="TIGR00745">
    <property type="entry name" value="apbA_panE"/>
    <property type="match status" value="1"/>
</dbReference>
<dbReference type="InterPro" id="IPR013752">
    <property type="entry name" value="KPA_reductase"/>
</dbReference>
<dbReference type="InterPro" id="IPR013332">
    <property type="entry name" value="KPR_N"/>
</dbReference>
<dbReference type="eggNOG" id="ENOG502S3CY">
    <property type="taxonomic scope" value="Eukaryota"/>
</dbReference>
<dbReference type="InterPro" id="IPR036291">
    <property type="entry name" value="NAD(P)-bd_dom_sf"/>
</dbReference>
<dbReference type="EC" id="1.1.1.169" evidence="4"/>
<dbReference type="SUPFAM" id="SSF48179">
    <property type="entry name" value="6-phosphogluconate dehydrogenase C-terminal domain-like"/>
    <property type="match status" value="1"/>
</dbReference>
<evidence type="ECO:0000313" key="8">
    <source>
        <dbReference type="Proteomes" id="UP000018144"/>
    </source>
</evidence>
<dbReference type="Pfam" id="PF02558">
    <property type="entry name" value="ApbA"/>
    <property type="match status" value="1"/>
</dbReference>
<dbReference type="PANTHER" id="PTHR21708">
    <property type="entry name" value="PROBABLE 2-DEHYDROPANTOATE 2-REDUCTASE"/>
    <property type="match status" value="1"/>
</dbReference>
<dbReference type="PANTHER" id="PTHR21708:SF30">
    <property type="entry name" value="2-DEHYDROPANTOATE 2-REDUCTASE-RELATED"/>
    <property type="match status" value="1"/>
</dbReference>
<dbReference type="Pfam" id="PF08546">
    <property type="entry name" value="ApbA_C"/>
    <property type="match status" value="1"/>
</dbReference>
<comment type="function">
    <text evidence="4">Catalyzes the NADPH-dependent reduction of ketopantoate into pantoic acid.</text>
</comment>
<dbReference type="InterPro" id="IPR008927">
    <property type="entry name" value="6-PGluconate_DH-like_C_sf"/>
</dbReference>
<feature type="domain" description="Ketopantoate reductase N-terminal" evidence="5">
    <location>
        <begin position="28"/>
        <end position="178"/>
    </location>
</feature>
<dbReference type="EMBL" id="HF935238">
    <property type="protein sequence ID" value="CCX05203.1"/>
    <property type="molecule type" value="Genomic_DNA"/>
</dbReference>
<proteinExistence type="inferred from homology"/>
<keyword evidence="2 4" id="KW-0521">NADP</keyword>
<feature type="domain" description="Ketopantoate reductase C-terminal" evidence="6">
    <location>
        <begin position="206"/>
        <end position="324"/>
    </location>
</feature>
<dbReference type="SUPFAM" id="SSF51735">
    <property type="entry name" value="NAD(P)-binding Rossmann-fold domains"/>
    <property type="match status" value="1"/>
</dbReference>